<dbReference type="Gene3D" id="3.30.70.870">
    <property type="entry name" value="Elongation Factor G (Translational Gtpase), domain 3"/>
    <property type="match status" value="1"/>
</dbReference>
<evidence type="ECO:0000256" key="7">
    <source>
        <dbReference type="ARBA" id="ARBA00023136"/>
    </source>
</evidence>
<dbReference type="PROSITE" id="PS00301">
    <property type="entry name" value="G_TR_1"/>
    <property type="match status" value="1"/>
</dbReference>
<feature type="binding site" evidence="12">
    <location>
        <begin position="20"/>
        <end position="25"/>
    </location>
    <ligand>
        <name>GTP</name>
        <dbReference type="ChEBI" id="CHEBI:37565"/>
    </ligand>
</feature>
<evidence type="ECO:0000256" key="11">
    <source>
        <dbReference type="ARBA" id="ARBA00066744"/>
    </source>
</evidence>
<dbReference type="FunFam" id="3.30.70.2570:FF:000001">
    <property type="entry name" value="Translation factor GUF1, mitochondrial"/>
    <property type="match status" value="1"/>
</dbReference>
<dbReference type="Gene3D" id="3.30.70.2570">
    <property type="entry name" value="Elongation factor 4, C-terminal domain"/>
    <property type="match status" value="1"/>
</dbReference>
<evidence type="ECO:0000256" key="5">
    <source>
        <dbReference type="ARBA" id="ARBA00022917"/>
    </source>
</evidence>
<dbReference type="HAMAP" id="MF_00071">
    <property type="entry name" value="LepA"/>
    <property type="match status" value="1"/>
</dbReference>
<dbReference type="InterPro" id="IPR000640">
    <property type="entry name" value="EFG_V-like"/>
</dbReference>
<dbReference type="FunFam" id="2.40.30.10:FF:000015">
    <property type="entry name" value="Translation factor GUF1, mitochondrial"/>
    <property type="match status" value="1"/>
</dbReference>
<dbReference type="CDD" id="cd03709">
    <property type="entry name" value="lepA_C"/>
    <property type="match status" value="1"/>
</dbReference>
<dbReference type="InterPro" id="IPR038363">
    <property type="entry name" value="LepA_C_sf"/>
</dbReference>
<keyword evidence="6 12" id="KW-0342">GTP-binding</keyword>
<keyword evidence="2 12" id="KW-1003">Cell membrane</keyword>
<dbReference type="NCBIfam" id="TIGR00231">
    <property type="entry name" value="small_GTP"/>
    <property type="match status" value="1"/>
</dbReference>
<dbReference type="Pfam" id="PF00009">
    <property type="entry name" value="GTP_EFTU"/>
    <property type="match status" value="1"/>
</dbReference>
<dbReference type="InterPro" id="IPR035647">
    <property type="entry name" value="EFG_III/V"/>
</dbReference>
<dbReference type="CDD" id="cd16260">
    <property type="entry name" value="EF4_III"/>
    <property type="match status" value="1"/>
</dbReference>
<keyword evidence="5 12" id="KW-0648">Protein biosynthesis</keyword>
<dbReference type="GO" id="GO:0003924">
    <property type="term" value="F:GTPase activity"/>
    <property type="evidence" value="ECO:0007669"/>
    <property type="project" value="UniProtKB-UniRule"/>
</dbReference>
<organism evidence="14 15">
    <name type="scientific">candidate division WWE3 bacterium GW2011_GWA1_46_21</name>
    <dbReference type="NCBI Taxonomy" id="1619107"/>
    <lineage>
        <taxon>Bacteria</taxon>
        <taxon>Katanobacteria</taxon>
    </lineage>
</organism>
<evidence type="ECO:0000256" key="6">
    <source>
        <dbReference type="ARBA" id="ARBA00023134"/>
    </source>
</evidence>
<dbReference type="InterPro" id="IPR027417">
    <property type="entry name" value="P-loop_NTPase"/>
</dbReference>
<dbReference type="GO" id="GO:0045727">
    <property type="term" value="P:positive regulation of translation"/>
    <property type="evidence" value="ECO:0007669"/>
    <property type="project" value="UniProtKB-UniRule"/>
</dbReference>
<dbReference type="FunFam" id="3.40.50.300:FF:000078">
    <property type="entry name" value="Elongation factor 4"/>
    <property type="match status" value="1"/>
</dbReference>
<evidence type="ECO:0000256" key="4">
    <source>
        <dbReference type="ARBA" id="ARBA00022801"/>
    </source>
</evidence>
<evidence type="ECO:0000256" key="3">
    <source>
        <dbReference type="ARBA" id="ARBA00022741"/>
    </source>
</evidence>
<dbReference type="Gene3D" id="3.40.50.300">
    <property type="entry name" value="P-loop containing nucleotide triphosphate hydrolases"/>
    <property type="match status" value="1"/>
</dbReference>
<proteinExistence type="inferred from homology"/>
<keyword evidence="7 12" id="KW-0472">Membrane</keyword>
<dbReference type="InterPro" id="IPR009000">
    <property type="entry name" value="Transl_B-barrel_sf"/>
</dbReference>
<dbReference type="CDD" id="cd03699">
    <property type="entry name" value="EF4_II"/>
    <property type="match status" value="1"/>
</dbReference>
<dbReference type="Gene3D" id="3.30.70.240">
    <property type="match status" value="1"/>
</dbReference>
<dbReference type="GO" id="GO:0005525">
    <property type="term" value="F:GTP binding"/>
    <property type="evidence" value="ECO:0007669"/>
    <property type="project" value="UniProtKB-UniRule"/>
</dbReference>
<feature type="binding site" evidence="12">
    <location>
        <begin position="136"/>
        <end position="139"/>
    </location>
    <ligand>
        <name>GTP</name>
        <dbReference type="ChEBI" id="CHEBI:37565"/>
    </ligand>
</feature>
<dbReference type="GO" id="GO:0043022">
    <property type="term" value="F:ribosome binding"/>
    <property type="evidence" value="ECO:0007669"/>
    <property type="project" value="UniProtKB-UniRule"/>
</dbReference>
<evidence type="ECO:0000313" key="14">
    <source>
        <dbReference type="EMBL" id="KKU31994.1"/>
    </source>
</evidence>
<comment type="similarity">
    <text evidence="1 12">Belongs to the TRAFAC class translation factor GTPase superfamily. Classic translation factor GTPase family. LepA subfamily.</text>
</comment>
<comment type="caution">
    <text evidence="14">The sequence shown here is derived from an EMBL/GenBank/DDBJ whole genome shotgun (WGS) entry which is preliminary data.</text>
</comment>
<comment type="subcellular location">
    <subcellularLocation>
        <location evidence="12">Cell membrane</location>
        <topology evidence="12">Peripheral membrane protein</topology>
        <orientation evidence="12">Cytoplasmic side</orientation>
    </subcellularLocation>
</comment>
<dbReference type="FunFam" id="3.30.70.870:FF:000004">
    <property type="entry name" value="Translation factor GUF1, mitochondrial"/>
    <property type="match status" value="1"/>
</dbReference>
<dbReference type="EC" id="3.6.5.n1" evidence="11 12"/>
<dbReference type="InterPro" id="IPR005225">
    <property type="entry name" value="Small_GTP-bd"/>
</dbReference>
<dbReference type="SUPFAM" id="SSF52540">
    <property type="entry name" value="P-loop containing nucleoside triphosphate hydrolases"/>
    <property type="match status" value="1"/>
</dbReference>
<evidence type="ECO:0000256" key="1">
    <source>
        <dbReference type="ARBA" id="ARBA00005454"/>
    </source>
</evidence>
<keyword evidence="14" id="KW-0251">Elongation factor</keyword>
<dbReference type="EMBL" id="LCMF01000002">
    <property type="protein sequence ID" value="KKU31994.1"/>
    <property type="molecule type" value="Genomic_DNA"/>
</dbReference>
<feature type="domain" description="Tr-type G" evidence="13">
    <location>
        <begin position="8"/>
        <end position="189"/>
    </location>
</feature>
<dbReference type="Pfam" id="PF06421">
    <property type="entry name" value="LepA_C"/>
    <property type="match status" value="1"/>
</dbReference>
<dbReference type="PATRIC" id="fig|1619107.3.peg.75"/>
<protein>
    <recommendedName>
        <fullName evidence="11 12">Elongation factor 4</fullName>
        <shortName evidence="12">EF-4</shortName>
        <ecNumber evidence="11 12">3.6.5.n1</ecNumber>
    </recommendedName>
    <alternativeName>
        <fullName evidence="12">Ribosomal back-translocase LepA</fullName>
    </alternativeName>
</protein>
<dbReference type="InterPro" id="IPR035654">
    <property type="entry name" value="LepA_IV"/>
</dbReference>
<dbReference type="InterPro" id="IPR013842">
    <property type="entry name" value="LepA_CTD"/>
</dbReference>
<dbReference type="InterPro" id="IPR006297">
    <property type="entry name" value="EF-4"/>
</dbReference>
<dbReference type="Gene3D" id="2.40.30.10">
    <property type="entry name" value="Translation factors"/>
    <property type="match status" value="1"/>
</dbReference>
<dbReference type="Pfam" id="PF00679">
    <property type="entry name" value="EFG_C"/>
    <property type="match status" value="1"/>
</dbReference>
<comment type="catalytic activity">
    <reaction evidence="8 12">
        <text>GTP + H2O = GDP + phosphate + H(+)</text>
        <dbReference type="Rhea" id="RHEA:19669"/>
        <dbReference type="ChEBI" id="CHEBI:15377"/>
        <dbReference type="ChEBI" id="CHEBI:15378"/>
        <dbReference type="ChEBI" id="CHEBI:37565"/>
        <dbReference type="ChEBI" id="CHEBI:43474"/>
        <dbReference type="ChEBI" id="CHEBI:58189"/>
        <dbReference type="EC" id="3.6.5.n1"/>
    </reaction>
</comment>
<dbReference type="SUPFAM" id="SSF54980">
    <property type="entry name" value="EF-G C-terminal domain-like"/>
    <property type="match status" value="2"/>
</dbReference>
<evidence type="ECO:0000313" key="15">
    <source>
        <dbReference type="Proteomes" id="UP000034732"/>
    </source>
</evidence>
<evidence type="ECO:0000256" key="8">
    <source>
        <dbReference type="ARBA" id="ARBA00050293"/>
    </source>
</evidence>
<sequence length="600" mass="65689">MTGAIDTSKIRNFCIIAHIDHGKSTLADRLLEYTNTIDKRLLKQQTLDSMELERERGITIKLKAVRMEYSVAGAAYELNLIDTPGHVDFSYEVSRSLAACEGAVLVVDATQGIQAQTISNVHKALEAGLVIIPVINKIDLANANVAGTVDDLVTTFGFARADILAISAKTGEGVRELLAQVVRKIPSPGVTSPQSTALRALVFDTFYDDYRGVAALVKVADGTLSKDKLRMMATGALLTPEELGIFKPQRQPVESLGGGEVGYVMTGLKDIHAVKVGDTLVLAAGTAKALPGYKDVKPFVFLSIYPIDNNLFGQLRDALGKLALSDASLAFEPESNTALGFGFRCGFLGLLHADIVCQRLEREYNLELVSTVPSVEYRVLLTDGSTLSVRSPASMPERTRISSISEPWVLVSIVSPAKYVGAVIQLCEQRRGVQQKMEYPSPDRVIFAYELPLSELIHNFFDELKSLSSGFASLDYELLDFRPTDAIKLDVLVHGESVDPLSCIVQRSKADYFGRTLLQKLKDVIPRQQFQISLQAVVGGKVIAREDIPALRKNVLAKMSGGHRERKDKLLEAQKKGKQRLKKVGSVEIPQEAFRQMLSV</sequence>
<evidence type="ECO:0000256" key="9">
    <source>
        <dbReference type="ARBA" id="ARBA00057626"/>
    </source>
</evidence>
<gene>
    <name evidence="12" type="primary">lepA</name>
    <name evidence="14" type="ORF">UX44_C0002G0027</name>
</gene>
<keyword evidence="4 12" id="KW-0378">Hydrolase</keyword>
<evidence type="ECO:0000256" key="12">
    <source>
        <dbReference type="HAMAP-Rule" id="MF_00071"/>
    </source>
</evidence>
<dbReference type="PRINTS" id="PR00315">
    <property type="entry name" value="ELONGATNFCT"/>
</dbReference>
<dbReference type="GO" id="GO:0005886">
    <property type="term" value="C:plasma membrane"/>
    <property type="evidence" value="ECO:0007669"/>
    <property type="project" value="UniProtKB-SubCell"/>
</dbReference>
<dbReference type="NCBIfam" id="TIGR01393">
    <property type="entry name" value="lepA"/>
    <property type="match status" value="1"/>
</dbReference>
<dbReference type="FunFam" id="3.30.70.240:FF:000007">
    <property type="entry name" value="Translation factor GUF1, mitochondrial"/>
    <property type="match status" value="1"/>
</dbReference>
<name>A0A0G1PGU6_UNCKA</name>
<dbReference type="InterPro" id="IPR031157">
    <property type="entry name" value="G_TR_CS"/>
</dbReference>
<dbReference type="Proteomes" id="UP000034732">
    <property type="component" value="Unassembled WGS sequence"/>
</dbReference>
<dbReference type="PANTHER" id="PTHR43512:SF4">
    <property type="entry name" value="TRANSLATION FACTOR GUF1 HOMOLOG, CHLOROPLASTIC"/>
    <property type="match status" value="1"/>
</dbReference>
<dbReference type="PANTHER" id="PTHR43512">
    <property type="entry name" value="TRANSLATION FACTOR GUF1-RELATED"/>
    <property type="match status" value="1"/>
</dbReference>
<dbReference type="PROSITE" id="PS51722">
    <property type="entry name" value="G_TR_2"/>
    <property type="match status" value="1"/>
</dbReference>
<keyword evidence="3 12" id="KW-0547">Nucleotide-binding</keyword>
<dbReference type="InterPro" id="IPR000795">
    <property type="entry name" value="T_Tr_GTP-bd_dom"/>
</dbReference>
<evidence type="ECO:0000256" key="10">
    <source>
        <dbReference type="ARBA" id="ARBA00061052"/>
    </source>
</evidence>
<dbReference type="AlphaFoldDB" id="A0A0G1PGU6"/>
<comment type="function">
    <text evidence="9 12">Required for accurate and efficient protein synthesis under certain stress conditions. May act as a fidelity factor of the translation reaction, by catalyzing a one-codon backward translocation of tRNAs on improperly translocated ribosomes. Back-translocation proceeds from a post-translocation (POST) complex to a pre-translocation (PRE) complex, thus giving elongation factor G a second chance to translocate the tRNAs correctly. Binds to ribosomes in a GTP-dependent manner.</text>
</comment>
<dbReference type="CDD" id="cd01890">
    <property type="entry name" value="LepA"/>
    <property type="match status" value="1"/>
</dbReference>
<dbReference type="SUPFAM" id="SSF50447">
    <property type="entry name" value="Translation proteins"/>
    <property type="match status" value="1"/>
</dbReference>
<dbReference type="GO" id="GO:0003746">
    <property type="term" value="F:translation elongation factor activity"/>
    <property type="evidence" value="ECO:0007669"/>
    <property type="project" value="UniProtKB-UniRule"/>
</dbReference>
<evidence type="ECO:0000256" key="2">
    <source>
        <dbReference type="ARBA" id="ARBA00022475"/>
    </source>
</evidence>
<comment type="similarity">
    <text evidence="10">Belongs to the GTP-binding elongation factor family. LepA subfamily.</text>
</comment>
<dbReference type="SMART" id="SM00838">
    <property type="entry name" value="EFG_C"/>
    <property type="match status" value="1"/>
</dbReference>
<reference evidence="14 15" key="1">
    <citation type="journal article" date="2015" name="Nature">
        <title>rRNA introns, odd ribosomes, and small enigmatic genomes across a large radiation of phyla.</title>
        <authorList>
            <person name="Brown C.T."/>
            <person name="Hug L.A."/>
            <person name="Thomas B.C."/>
            <person name="Sharon I."/>
            <person name="Castelle C.J."/>
            <person name="Singh A."/>
            <person name="Wilkins M.J."/>
            <person name="Williams K.H."/>
            <person name="Banfield J.F."/>
        </authorList>
    </citation>
    <scope>NUCLEOTIDE SEQUENCE [LARGE SCALE GENOMIC DNA]</scope>
</reference>
<accession>A0A0G1PGU6</accession>
<evidence type="ECO:0000259" key="13">
    <source>
        <dbReference type="PROSITE" id="PS51722"/>
    </source>
</evidence>